<protein>
    <submittedName>
        <fullName evidence="1">Uncharacterized protein</fullName>
    </submittedName>
</protein>
<organism evidence="1 2">
    <name type="scientific">Rhododendron molle</name>
    <name type="common">Chinese azalea</name>
    <name type="synonym">Azalea mollis</name>
    <dbReference type="NCBI Taxonomy" id="49168"/>
    <lineage>
        <taxon>Eukaryota</taxon>
        <taxon>Viridiplantae</taxon>
        <taxon>Streptophyta</taxon>
        <taxon>Embryophyta</taxon>
        <taxon>Tracheophyta</taxon>
        <taxon>Spermatophyta</taxon>
        <taxon>Magnoliopsida</taxon>
        <taxon>eudicotyledons</taxon>
        <taxon>Gunneridae</taxon>
        <taxon>Pentapetalae</taxon>
        <taxon>asterids</taxon>
        <taxon>Ericales</taxon>
        <taxon>Ericaceae</taxon>
        <taxon>Ericoideae</taxon>
        <taxon>Rhodoreae</taxon>
        <taxon>Rhododendron</taxon>
    </lineage>
</organism>
<evidence type="ECO:0000313" key="2">
    <source>
        <dbReference type="Proteomes" id="UP001062846"/>
    </source>
</evidence>
<gene>
    <name evidence="1" type="ORF">RHMOL_Rhmol05G0205200</name>
</gene>
<accession>A0ACC0NSA5</accession>
<evidence type="ECO:0000313" key="1">
    <source>
        <dbReference type="EMBL" id="KAI8555839.1"/>
    </source>
</evidence>
<proteinExistence type="predicted"/>
<keyword evidence="2" id="KW-1185">Reference proteome</keyword>
<dbReference type="EMBL" id="CM046392">
    <property type="protein sequence ID" value="KAI8555839.1"/>
    <property type="molecule type" value="Genomic_DNA"/>
</dbReference>
<sequence>MVREVAESCVESLLTEIVSQYCNGIYANKPDLAARRIEAIGYQVGHQLSERYTMERPRFSDHLEAIKFICKDFWSELFKKQIDNLKTNHKGTFVLQDNKFRWLSRVSIAPSSANSGSIQDPSAMAESKEAQATGMYLYFPCGIIRGALSNLGIPCAVSADISNLPASMMITKKQPIHDPTGLSLSPPSNRHLIAGQGDDLAR</sequence>
<name>A0ACC0NSA5_RHOML</name>
<reference evidence="1" key="1">
    <citation type="submission" date="2022-02" db="EMBL/GenBank/DDBJ databases">
        <title>Plant Genome Project.</title>
        <authorList>
            <person name="Zhang R.-G."/>
        </authorList>
    </citation>
    <scope>NUCLEOTIDE SEQUENCE</scope>
    <source>
        <strain evidence="1">AT1</strain>
    </source>
</reference>
<comment type="caution">
    <text evidence="1">The sequence shown here is derived from an EMBL/GenBank/DDBJ whole genome shotgun (WGS) entry which is preliminary data.</text>
</comment>
<dbReference type="Proteomes" id="UP001062846">
    <property type="component" value="Chromosome 5"/>
</dbReference>